<feature type="compositionally biased region" description="Basic and acidic residues" evidence="1">
    <location>
        <begin position="1"/>
        <end position="25"/>
    </location>
</feature>
<sequence>MQSRRPWVDDGANKGSEGLRGDTPRPNKTSEISKQRRPAPLGKRHTQLHPLELSKQISPHQKDTKSLRKERDGGRAHKEGPAGTAEHTVGCARKQRASMLERGQEPVPAGEEGAQTKR</sequence>
<dbReference type="AlphaFoldDB" id="A0AAV7NSF4"/>
<evidence type="ECO:0000313" key="2">
    <source>
        <dbReference type="EMBL" id="KAJ1119016.1"/>
    </source>
</evidence>
<protein>
    <submittedName>
        <fullName evidence="2">Uncharacterized protein</fullName>
    </submittedName>
</protein>
<proteinExistence type="predicted"/>
<feature type="compositionally biased region" description="Basic and acidic residues" evidence="1">
    <location>
        <begin position="60"/>
        <end position="80"/>
    </location>
</feature>
<dbReference type="Proteomes" id="UP001066276">
    <property type="component" value="Chromosome 8"/>
</dbReference>
<feature type="region of interest" description="Disordered" evidence="1">
    <location>
        <begin position="1"/>
        <end position="118"/>
    </location>
</feature>
<organism evidence="2 3">
    <name type="scientific">Pleurodeles waltl</name>
    <name type="common">Iberian ribbed newt</name>
    <dbReference type="NCBI Taxonomy" id="8319"/>
    <lineage>
        <taxon>Eukaryota</taxon>
        <taxon>Metazoa</taxon>
        <taxon>Chordata</taxon>
        <taxon>Craniata</taxon>
        <taxon>Vertebrata</taxon>
        <taxon>Euteleostomi</taxon>
        <taxon>Amphibia</taxon>
        <taxon>Batrachia</taxon>
        <taxon>Caudata</taxon>
        <taxon>Salamandroidea</taxon>
        <taxon>Salamandridae</taxon>
        <taxon>Pleurodelinae</taxon>
        <taxon>Pleurodeles</taxon>
    </lineage>
</organism>
<accession>A0AAV7NSF4</accession>
<name>A0AAV7NSF4_PLEWA</name>
<gene>
    <name evidence="2" type="ORF">NDU88_007202</name>
</gene>
<reference evidence="2" key="1">
    <citation type="journal article" date="2022" name="bioRxiv">
        <title>Sequencing and chromosome-scale assembly of the giantPleurodeles waltlgenome.</title>
        <authorList>
            <person name="Brown T."/>
            <person name="Elewa A."/>
            <person name="Iarovenko S."/>
            <person name="Subramanian E."/>
            <person name="Araus A.J."/>
            <person name="Petzold A."/>
            <person name="Susuki M."/>
            <person name="Suzuki K.-i.T."/>
            <person name="Hayashi T."/>
            <person name="Toyoda A."/>
            <person name="Oliveira C."/>
            <person name="Osipova E."/>
            <person name="Leigh N.D."/>
            <person name="Simon A."/>
            <person name="Yun M.H."/>
        </authorList>
    </citation>
    <scope>NUCLEOTIDE SEQUENCE</scope>
    <source>
        <strain evidence="2">20211129_DDA</strain>
        <tissue evidence="2">Liver</tissue>
    </source>
</reference>
<evidence type="ECO:0000256" key="1">
    <source>
        <dbReference type="SAM" id="MobiDB-lite"/>
    </source>
</evidence>
<keyword evidence="3" id="KW-1185">Reference proteome</keyword>
<evidence type="ECO:0000313" key="3">
    <source>
        <dbReference type="Proteomes" id="UP001066276"/>
    </source>
</evidence>
<comment type="caution">
    <text evidence="2">The sequence shown here is derived from an EMBL/GenBank/DDBJ whole genome shotgun (WGS) entry which is preliminary data.</text>
</comment>
<dbReference type="EMBL" id="JANPWB010000012">
    <property type="protein sequence ID" value="KAJ1119016.1"/>
    <property type="molecule type" value="Genomic_DNA"/>
</dbReference>